<keyword evidence="4 7" id="KW-0808">Transferase</keyword>
<dbReference type="CDD" id="cd00610">
    <property type="entry name" value="OAT_like"/>
    <property type="match status" value="1"/>
</dbReference>
<dbReference type="FunFam" id="3.40.640.10:FF:000014">
    <property type="entry name" value="Adenosylmethionine-8-amino-7-oxononanoate aminotransferase, probable"/>
    <property type="match status" value="1"/>
</dbReference>
<dbReference type="GO" id="GO:0009448">
    <property type="term" value="P:gamma-aminobutyric acid metabolic process"/>
    <property type="evidence" value="ECO:0007669"/>
    <property type="project" value="TreeGrafter"/>
</dbReference>
<evidence type="ECO:0000256" key="4">
    <source>
        <dbReference type="ARBA" id="ARBA00022679"/>
    </source>
</evidence>
<dbReference type="PROSITE" id="PS00600">
    <property type="entry name" value="AA_TRANSFER_CLASS_3"/>
    <property type="match status" value="1"/>
</dbReference>
<dbReference type="SUPFAM" id="SSF53383">
    <property type="entry name" value="PLP-dependent transferases"/>
    <property type="match status" value="1"/>
</dbReference>
<keyword evidence="5 6" id="KW-0663">Pyridoxal phosphate</keyword>
<dbReference type="Gene3D" id="3.40.640.10">
    <property type="entry name" value="Type I PLP-dependent aspartate aminotransferase-like (Major domain)"/>
    <property type="match status" value="1"/>
</dbReference>
<dbReference type="GO" id="GO:0004015">
    <property type="term" value="F:adenosylmethionine-8-amino-7-oxononanoate transaminase activity"/>
    <property type="evidence" value="ECO:0007669"/>
    <property type="project" value="TreeGrafter"/>
</dbReference>
<keyword evidence="3 7" id="KW-0032">Aminotransferase</keyword>
<evidence type="ECO:0000256" key="2">
    <source>
        <dbReference type="ARBA" id="ARBA00008954"/>
    </source>
</evidence>
<dbReference type="InterPro" id="IPR015422">
    <property type="entry name" value="PyrdxlP-dep_Trfase_small"/>
</dbReference>
<evidence type="ECO:0000256" key="1">
    <source>
        <dbReference type="ARBA" id="ARBA00001933"/>
    </source>
</evidence>
<dbReference type="InterPro" id="IPR015424">
    <property type="entry name" value="PyrdxlP-dep_Trfase"/>
</dbReference>
<dbReference type="PANTHER" id="PTHR42684">
    <property type="entry name" value="ADENOSYLMETHIONINE-8-AMINO-7-OXONONANOATE AMINOTRANSFERASE"/>
    <property type="match status" value="1"/>
</dbReference>
<dbReference type="OrthoDB" id="9801834at2"/>
<reference evidence="7 8" key="1">
    <citation type="submission" date="2014-12" db="EMBL/GenBank/DDBJ databases">
        <title>16Stimator: statistical estimation of ribosomal gene copy numbers from draft genome assemblies.</title>
        <authorList>
            <person name="Perisin M.A."/>
            <person name="Vetter M."/>
            <person name="Gilbert J.A."/>
            <person name="Bergelson J."/>
        </authorList>
    </citation>
    <scope>NUCLEOTIDE SEQUENCE [LARGE SCALE GENOMIC DNA]</scope>
    <source>
        <strain evidence="7 8">MEJ076</strain>
    </source>
</reference>
<comment type="cofactor">
    <cofactor evidence="1">
        <name>pyridoxal 5'-phosphate</name>
        <dbReference type="ChEBI" id="CHEBI:597326"/>
    </cofactor>
</comment>
<sequence>MTIIPNSMEGRDIAYQMHPSVNLRKYEKTGGLVIESGDGIYVFDNNGKRYIEGLAGLWSVAVGFGEQRLVDVAKAQMEKLPYYHTFAYKTHGPSIELAEMLIQMAPVPMSKVHFTSSGSEANDLACKMVWYRANALGNKDKKKIIGRVKGYHGVTIASASITGLPRNHESFDLPLGRMFHTSCPSYVHFGHDGESEADFTARMLKDLEDLILKEGPETVAAFWGEPVMGAGGVLVPPEGYWEGVQAILKKYDILLVVDEVICGFGRTGNMFACQTYGIQPDVMILSKQISSSYMPLSAIVMNDHFYQPIADESDRIGIFGHGFTASGHPVATAVGLENLKIIQERDLVGNAARLSPQFLSRLSGLAEHSLAHSSRGVGLLGALEIKPFAGGKVGDAALTVAAALEKEGVICRAVGDALCFCPPLIITAEQIDEMFDAVQRALDAVAAARAA</sequence>
<protein>
    <submittedName>
        <fullName evidence="7">Aminotransferase</fullName>
    </submittedName>
</protein>
<dbReference type="GO" id="GO:0009102">
    <property type="term" value="P:biotin biosynthetic process"/>
    <property type="evidence" value="ECO:0007669"/>
    <property type="project" value="TreeGrafter"/>
</dbReference>
<dbReference type="PIRSF" id="PIRSF000521">
    <property type="entry name" value="Transaminase_4ab_Lys_Orn"/>
    <property type="match status" value="1"/>
</dbReference>
<dbReference type="AlphaFoldDB" id="A0A0D0L2F7"/>
<dbReference type="EMBL" id="JXQV01000006">
    <property type="protein sequence ID" value="KIQ03880.1"/>
    <property type="molecule type" value="Genomic_DNA"/>
</dbReference>
<organism evidence="7 8">
    <name type="scientific">Agrobacterium tumefaciens</name>
    <dbReference type="NCBI Taxonomy" id="358"/>
    <lineage>
        <taxon>Bacteria</taxon>
        <taxon>Pseudomonadati</taxon>
        <taxon>Pseudomonadota</taxon>
        <taxon>Alphaproteobacteria</taxon>
        <taxon>Hyphomicrobiales</taxon>
        <taxon>Rhizobiaceae</taxon>
        <taxon>Rhizobium/Agrobacterium group</taxon>
        <taxon>Agrobacterium</taxon>
        <taxon>Agrobacterium tumefaciens complex</taxon>
    </lineage>
</organism>
<evidence type="ECO:0000256" key="3">
    <source>
        <dbReference type="ARBA" id="ARBA00022576"/>
    </source>
</evidence>
<dbReference type="InterPro" id="IPR005814">
    <property type="entry name" value="Aminotrans_3"/>
</dbReference>
<proteinExistence type="inferred from homology"/>
<dbReference type="Pfam" id="PF00202">
    <property type="entry name" value="Aminotran_3"/>
    <property type="match status" value="1"/>
</dbReference>
<evidence type="ECO:0000256" key="6">
    <source>
        <dbReference type="RuleBase" id="RU003560"/>
    </source>
</evidence>
<dbReference type="GO" id="GO:0030170">
    <property type="term" value="F:pyridoxal phosphate binding"/>
    <property type="evidence" value="ECO:0007669"/>
    <property type="project" value="InterPro"/>
</dbReference>
<dbReference type="Proteomes" id="UP000035017">
    <property type="component" value="Unassembled WGS sequence"/>
</dbReference>
<evidence type="ECO:0000313" key="8">
    <source>
        <dbReference type="Proteomes" id="UP000035017"/>
    </source>
</evidence>
<gene>
    <name evidence="7" type="ORF">RU07_06865</name>
</gene>
<dbReference type="InterPro" id="IPR015421">
    <property type="entry name" value="PyrdxlP-dep_Trfase_major"/>
</dbReference>
<dbReference type="InterPro" id="IPR049704">
    <property type="entry name" value="Aminotrans_3_PPA_site"/>
</dbReference>
<evidence type="ECO:0000313" key="7">
    <source>
        <dbReference type="EMBL" id="KIQ03880.1"/>
    </source>
</evidence>
<name>A0A0D0L2F7_AGRTU</name>
<accession>A0A0D0L2F7</accession>
<comment type="similarity">
    <text evidence="2 6">Belongs to the class-III pyridoxal-phosphate-dependent aminotransferase family.</text>
</comment>
<comment type="caution">
    <text evidence="7">The sequence shown here is derived from an EMBL/GenBank/DDBJ whole genome shotgun (WGS) entry which is preliminary data.</text>
</comment>
<dbReference type="NCBIfam" id="NF004767">
    <property type="entry name" value="PRK06105.1"/>
    <property type="match status" value="1"/>
</dbReference>
<dbReference type="Gene3D" id="3.90.1150.10">
    <property type="entry name" value="Aspartate Aminotransferase, domain 1"/>
    <property type="match status" value="1"/>
</dbReference>
<dbReference type="PANTHER" id="PTHR42684:SF3">
    <property type="entry name" value="ADENOSYLMETHIONINE-8-AMINO-7-OXONONANOATE AMINOTRANSFERASE"/>
    <property type="match status" value="1"/>
</dbReference>
<evidence type="ECO:0000256" key="5">
    <source>
        <dbReference type="ARBA" id="ARBA00022898"/>
    </source>
</evidence>